<dbReference type="PROSITE" id="PS50043">
    <property type="entry name" value="HTH_LUXR_2"/>
    <property type="match status" value="1"/>
</dbReference>
<gene>
    <name evidence="8" type="ORF">Pen02_56820</name>
</gene>
<evidence type="ECO:0000256" key="4">
    <source>
        <dbReference type="ARBA" id="ARBA00023163"/>
    </source>
</evidence>
<proteinExistence type="predicted"/>
<dbReference type="InterPro" id="IPR058245">
    <property type="entry name" value="NreC/VraR/RcsB-like_REC"/>
</dbReference>
<dbReference type="InterPro" id="IPR001789">
    <property type="entry name" value="Sig_transdc_resp-reg_receiver"/>
</dbReference>
<dbReference type="SUPFAM" id="SSF46894">
    <property type="entry name" value="C-terminal effector domain of the bipartite response regulators"/>
    <property type="match status" value="1"/>
</dbReference>
<dbReference type="Gene3D" id="3.40.50.2300">
    <property type="match status" value="1"/>
</dbReference>
<evidence type="ECO:0000259" key="6">
    <source>
        <dbReference type="PROSITE" id="PS50043"/>
    </source>
</evidence>
<dbReference type="PANTHER" id="PTHR43214">
    <property type="entry name" value="TWO-COMPONENT RESPONSE REGULATOR"/>
    <property type="match status" value="1"/>
</dbReference>
<evidence type="ECO:0000313" key="9">
    <source>
        <dbReference type="Proteomes" id="UP000646749"/>
    </source>
</evidence>
<name>A0ABQ4E7P5_9ACTN</name>
<protein>
    <submittedName>
        <fullName evidence="8">DNA-binding response regulator</fullName>
    </submittedName>
</protein>
<dbReference type="InterPro" id="IPR016032">
    <property type="entry name" value="Sig_transdc_resp-reg_C-effctor"/>
</dbReference>
<sequence>MGSSGNTITVLICDGLAVVNAGIRALLDQVATIRVVGETSNAVQAVSLAARLRPDVAIVDSDLPPWGCAEVIRRIAQNGNGHAPKVIVTYTPTSIDPVPALSAGARAVVPKGDIIGYLAQLIQVVEGADGVFLPAGLATRLRLLTSQPDVVPERTPELLSRLTPREREVLLMVARGRNTRRIAAELGVSEATVRTHMHHVLHKLNLQDRAQAVVYAYQAGLVGGVDGTGTPSPPTAGPLPAP</sequence>
<keyword evidence="2" id="KW-0805">Transcription regulation</keyword>
<feature type="modified residue" description="4-aspartylphosphate" evidence="5">
    <location>
        <position position="60"/>
    </location>
</feature>
<dbReference type="InterPro" id="IPR039420">
    <property type="entry name" value="WalR-like"/>
</dbReference>
<keyword evidence="4" id="KW-0804">Transcription</keyword>
<dbReference type="Proteomes" id="UP000646749">
    <property type="component" value="Unassembled WGS sequence"/>
</dbReference>
<dbReference type="InterPro" id="IPR000792">
    <property type="entry name" value="Tscrpt_reg_LuxR_C"/>
</dbReference>
<dbReference type="CDD" id="cd17535">
    <property type="entry name" value="REC_NarL-like"/>
    <property type="match status" value="1"/>
</dbReference>
<keyword evidence="9" id="KW-1185">Reference proteome</keyword>
<feature type="domain" description="HTH luxR-type" evidence="6">
    <location>
        <begin position="155"/>
        <end position="220"/>
    </location>
</feature>
<evidence type="ECO:0000313" key="8">
    <source>
        <dbReference type="EMBL" id="GIG90746.1"/>
    </source>
</evidence>
<dbReference type="SMART" id="SM00448">
    <property type="entry name" value="REC"/>
    <property type="match status" value="1"/>
</dbReference>
<evidence type="ECO:0000259" key="7">
    <source>
        <dbReference type="PROSITE" id="PS50110"/>
    </source>
</evidence>
<dbReference type="PANTHER" id="PTHR43214:SF24">
    <property type="entry name" value="TRANSCRIPTIONAL REGULATORY PROTEIN NARL-RELATED"/>
    <property type="match status" value="1"/>
</dbReference>
<evidence type="ECO:0000256" key="5">
    <source>
        <dbReference type="PROSITE-ProRule" id="PRU00169"/>
    </source>
</evidence>
<feature type="domain" description="Response regulatory" evidence="7">
    <location>
        <begin position="9"/>
        <end position="126"/>
    </location>
</feature>
<dbReference type="Pfam" id="PF00196">
    <property type="entry name" value="GerE"/>
    <property type="match status" value="1"/>
</dbReference>
<dbReference type="GO" id="GO:0003677">
    <property type="term" value="F:DNA binding"/>
    <property type="evidence" value="ECO:0007669"/>
    <property type="project" value="UniProtKB-KW"/>
</dbReference>
<dbReference type="SMART" id="SM00421">
    <property type="entry name" value="HTH_LUXR"/>
    <property type="match status" value="1"/>
</dbReference>
<evidence type="ECO:0000256" key="3">
    <source>
        <dbReference type="ARBA" id="ARBA00023125"/>
    </source>
</evidence>
<evidence type="ECO:0000256" key="2">
    <source>
        <dbReference type="ARBA" id="ARBA00023015"/>
    </source>
</evidence>
<reference evidence="8 9" key="1">
    <citation type="submission" date="2021-01" db="EMBL/GenBank/DDBJ databases">
        <title>Whole genome shotgun sequence of Plantactinospora endophytica NBRC 110450.</title>
        <authorList>
            <person name="Komaki H."/>
            <person name="Tamura T."/>
        </authorList>
    </citation>
    <scope>NUCLEOTIDE SEQUENCE [LARGE SCALE GENOMIC DNA]</scope>
    <source>
        <strain evidence="8 9">NBRC 110450</strain>
    </source>
</reference>
<evidence type="ECO:0000256" key="1">
    <source>
        <dbReference type="ARBA" id="ARBA00022553"/>
    </source>
</evidence>
<dbReference type="PROSITE" id="PS50110">
    <property type="entry name" value="RESPONSE_REGULATORY"/>
    <property type="match status" value="1"/>
</dbReference>
<dbReference type="RefSeq" id="WP_203869162.1">
    <property type="nucleotide sequence ID" value="NZ_BONW01000029.1"/>
</dbReference>
<organism evidence="8 9">
    <name type="scientific">Plantactinospora endophytica</name>
    <dbReference type="NCBI Taxonomy" id="673535"/>
    <lineage>
        <taxon>Bacteria</taxon>
        <taxon>Bacillati</taxon>
        <taxon>Actinomycetota</taxon>
        <taxon>Actinomycetes</taxon>
        <taxon>Micromonosporales</taxon>
        <taxon>Micromonosporaceae</taxon>
        <taxon>Plantactinospora</taxon>
    </lineage>
</organism>
<comment type="caution">
    <text evidence="8">The sequence shown here is derived from an EMBL/GenBank/DDBJ whole genome shotgun (WGS) entry which is preliminary data.</text>
</comment>
<dbReference type="SUPFAM" id="SSF52172">
    <property type="entry name" value="CheY-like"/>
    <property type="match status" value="1"/>
</dbReference>
<dbReference type="Pfam" id="PF00072">
    <property type="entry name" value="Response_reg"/>
    <property type="match status" value="1"/>
</dbReference>
<dbReference type="PRINTS" id="PR00038">
    <property type="entry name" value="HTHLUXR"/>
</dbReference>
<keyword evidence="1 5" id="KW-0597">Phosphoprotein</keyword>
<keyword evidence="3 8" id="KW-0238">DNA-binding</keyword>
<dbReference type="InterPro" id="IPR011006">
    <property type="entry name" value="CheY-like_superfamily"/>
</dbReference>
<accession>A0ABQ4E7P5</accession>
<dbReference type="EMBL" id="BONW01000029">
    <property type="protein sequence ID" value="GIG90746.1"/>
    <property type="molecule type" value="Genomic_DNA"/>
</dbReference>
<dbReference type="PROSITE" id="PS00622">
    <property type="entry name" value="HTH_LUXR_1"/>
    <property type="match status" value="1"/>
</dbReference>
<dbReference type="CDD" id="cd06170">
    <property type="entry name" value="LuxR_C_like"/>
    <property type="match status" value="1"/>
</dbReference>